<dbReference type="Proteomes" id="UP000653411">
    <property type="component" value="Unassembled WGS sequence"/>
</dbReference>
<dbReference type="NCBIfam" id="NF033634">
    <property type="entry name" value="SLATT_1"/>
    <property type="match status" value="1"/>
</dbReference>
<evidence type="ECO:0000313" key="2">
    <source>
        <dbReference type="EMBL" id="GGN26283.1"/>
    </source>
</evidence>
<organism evidence="2 3">
    <name type="scientific">Streptomyces fuscichromogenes</name>
    <dbReference type="NCBI Taxonomy" id="1324013"/>
    <lineage>
        <taxon>Bacteria</taxon>
        <taxon>Bacillati</taxon>
        <taxon>Actinomycetota</taxon>
        <taxon>Actinomycetes</taxon>
        <taxon>Kitasatosporales</taxon>
        <taxon>Streptomycetaceae</taxon>
        <taxon>Streptomyces</taxon>
    </lineage>
</organism>
<evidence type="ECO:0000313" key="3">
    <source>
        <dbReference type="Proteomes" id="UP000653411"/>
    </source>
</evidence>
<sequence length="181" mass="20008">MGDRYGNFDPEQLPLPPENWDISENDKRPEGAYAGESPDLSGDAISDVARESLRYYGQVRDRYRRMHRISEVASIAAGAFTVVAAGLRAPAAITVVCAGVGVFIAGIRQVFDPLDEWARAVQAWTTLRSSLVRYEVARGTPGESRARRALLDTTLKVSEDDTDRWIAAKRRVAKELKTQNG</sequence>
<dbReference type="AlphaFoldDB" id="A0A917XIC1"/>
<dbReference type="EMBL" id="BMML01000015">
    <property type="protein sequence ID" value="GGN26283.1"/>
    <property type="molecule type" value="Genomic_DNA"/>
</dbReference>
<reference evidence="2" key="2">
    <citation type="submission" date="2020-09" db="EMBL/GenBank/DDBJ databases">
        <authorList>
            <person name="Sun Q."/>
            <person name="Zhou Y."/>
        </authorList>
    </citation>
    <scope>NUCLEOTIDE SEQUENCE</scope>
    <source>
        <strain evidence="2">CGMCC 4.7110</strain>
    </source>
</reference>
<accession>A0A917XIC1</accession>
<reference evidence="2" key="1">
    <citation type="journal article" date="2014" name="Int. J. Syst. Evol. Microbiol.">
        <title>Complete genome sequence of Corynebacterium casei LMG S-19264T (=DSM 44701T), isolated from a smear-ripened cheese.</title>
        <authorList>
            <consortium name="US DOE Joint Genome Institute (JGI-PGF)"/>
            <person name="Walter F."/>
            <person name="Albersmeier A."/>
            <person name="Kalinowski J."/>
            <person name="Ruckert C."/>
        </authorList>
    </citation>
    <scope>NUCLEOTIDE SEQUENCE</scope>
    <source>
        <strain evidence="2">CGMCC 4.7110</strain>
    </source>
</reference>
<dbReference type="InterPro" id="IPR025325">
    <property type="entry name" value="DUF4231"/>
</dbReference>
<comment type="caution">
    <text evidence="2">The sequence shown here is derived from an EMBL/GenBank/DDBJ whole genome shotgun (WGS) entry which is preliminary data.</text>
</comment>
<name>A0A917XIC1_9ACTN</name>
<dbReference type="Pfam" id="PF14015">
    <property type="entry name" value="DUF4231"/>
    <property type="match status" value="1"/>
</dbReference>
<evidence type="ECO:0000256" key="1">
    <source>
        <dbReference type="SAM" id="MobiDB-lite"/>
    </source>
</evidence>
<feature type="region of interest" description="Disordered" evidence="1">
    <location>
        <begin position="1"/>
        <end position="40"/>
    </location>
</feature>
<proteinExistence type="predicted"/>
<gene>
    <name evidence="2" type="ORF">GCM10011578_060770</name>
</gene>
<keyword evidence="3" id="KW-1185">Reference proteome</keyword>
<protein>
    <submittedName>
        <fullName evidence="2">Uncharacterized protein</fullName>
    </submittedName>
</protein>
<dbReference type="RefSeq" id="WP_189266041.1">
    <property type="nucleotide sequence ID" value="NZ_BMML01000015.1"/>
</dbReference>